<keyword evidence="2" id="KW-0576">Peroxisome</keyword>
<sequence>MIGRINIPNSPAVPRVMSSSASVFAAYERFIVQNAETVGFVETLLQAGYNLTPARFGDNEVTSEGVYALVNLLTLYHDVILWKYSQRNQQTVAGRPIAKRVLPSWWQRISVVLSSITATELFIEVFFRSKGKHWNAIFIVELMRAFIRLLLLYKAKGSILVRQRVPAREKPTHAEEDNENPFLPVPVNQRETLIDWAREEASTQMAGKEWNNYWKAQSQGDRMKLYVPTYPQSKRTLGEFLYILRPVVYLLAMKKFGKKSWLPWLISFFVDYCSNKLSKSQQKVNVDEAEELTRRKMLWALYLVRSPFFEKVLCTFFAKLIPAFIKRRSKKLSGNVSRMIKGYRDIYFYTAGSD</sequence>
<evidence type="ECO:0000256" key="2">
    <source>
        <dbReference type="RuleBase" id="RU365003"/>
    </source>
</evidence>
<proteinExistence type="inferred from homology"/>
<dbReference type="GO" id="GO:0007031">
    <property type="term" value="P:peroxisome organization"/>
    <property type="evidence" value="ECO:0007669"/>
    <property type="project" value="UniProtKB-KW"/>
</dbReference>
<dbReference type="PANTHER" id="PTHR13299">
    <property type="entry name" value="PEROXISOMAL MEMBRANE PROTEIN PEX16"/>
    <property type="match status" value="1"/>
</dbReference>
<dbReference type="InterPro" id="IPR013919">
    <property type="entry name" value="Pex16"/>
</dbReference>
<dbReference type="PANTHER" id="PTHR13299:SF0">
    <property type="entry name" value="PEROXISOMAL MEMBRANE PROTEIN PEX16"/>
    <property type="match status" value="1"/>
</dbReference>
<name>A0A7S4HY92_9EUKA</name>
<organism evidence="3">
    <name type="scientific">Vannella robusta</name>
    <dbReference type="NCBI Taxonomy" id="1487602"/>
    <lineage>
        <taxon>Eukaryota</taxon>
        <taxon>Amoebozoa</taxon>
        <taxon>Discosea</taxon>
        <taxon>Flabellinia</taxon>
        <taxon>Vannellidae</taxon>
        <taxon>Vannella</taxon>
    </lineage>
</organism>
<gene>
    <name evidence="3" type="ORF">VSP0166_LOCUS5916</name>
</gene>
<evidence type="ECO:0000256" key="1">
    <source>
        <dbReference type="ARBA" id="ARBA00009505"/>
    </source>
</evidence>
<dbReference type="AlphaFoldDB" id="A0A7S4HY92"/>
<dbReference type="Pfam" id="PF08610">
    <property type="entry name" value="Pex16"/>
    <property type="match status" value="1"/>
</dbReference>
<accession>A0A7S4HY92</accession>
<keyword evidence="2" id="KW-0962">Peroxisome biogenesis</keyword>
<evidence type="ECO:0000313" key="3">
    <source>
        <dbReference type="EMBL" id="CAE2212848.1"/>
    </source>
</evidence>
<reference evidence="3" key="1">
    <citation type="submission" date="2021-01" db="EMBL/GenBank/DDBJ databases">
        <authorList>
            <person name="Corre E."/>
            <person name="Pelletier E."/>
            <person name="Niang G."/>
            <person name="Scheremetjew M."/>
            <person name="Finn R."/>
            <person name="Kale V."/>
            <person name="Holt S."/>
            <person name="Cochrane G."/>
            <person name="Meng A."/>
            <person name="Brown T."/>
            <person name="Cohen L."/>
        </authorList>
    </citation>
    <scope>NUCLEOTIDE SEQUENCE</scope>
    <source>
        <strain evidence="3">DIVA3 518/3/11/1/6</strain>
    </source>
</reference>
<protein>
    <recommendedName>
        <fullName evidence="2">Peroxisomal membrane protein PEX16</fullName>
    </recommendedName>
</protein>
<comment type="subcellular location">
    <subcellularLocation>
        <location evidence="2">Peroxisome membrane</location>
    </subcellularLocation>
</comment>
<dbReference type="EMBL" id="HBKP01008294">
    <property type="protein sequence ID" value="CAE2212848.1"/>
    <property type="molecule type" value="Transcribed_RNA"/>
</dbReference>
<dbReference type="GO" id="GO:0005778">
    <property type="term" value="C:peroxisomal membrane"/>
    <property type="evidence" value="ECO:0007669"/>
    <property type="project" value="UniProtKB-SubCell"/>
</dbReference>
<comment type="similarity">
    <text evidence="1 2">Belongs to the peroxin-16 family.</text>
</comment>